<keyword evidence="13" id="KW-1185">Reference proteome</keyword>
<dbReference type="PANTHER" id="PTHR24248">
    <property type="entry name" value="ADRENERGIC RECEPTOR-RELATED G-PROTEIN COUPLED RECEPTOR"/>
    <property type="match status" value="1"/>
</dbReference>
<dbReference type="InterPro" id="IPR000276">
    <property type="entry name" value="GPCR_Rhodpsn"/>
</dbReference>
<dbReference type="GO" id="GO:0005886">
    <property type="term" value="C:plasma membrane"/>
    <property type="evidence" value="ECO:0007669"/>
    <property type="project" value="UniProtKB-SubCell"/>
</dbReference>
<reference evidence="14" key="1">
    <citation type="submission" date="2016-04" db="UniProtKB">
        <authorList>
            <consortium name="WormBaseParasite"/>
        </authorList>
    </citation>
    <scope>IDENTIFICATION</scope>
</reference>
<evidence type="ECO:0000256" key="10">
    <source>
        <dbReference type="SAM" id="Phobius"/>
    </source>
</evidence>
<feature type="domain" description="G-protein coupled receptors family 1 profile" evidence="11">
    <location>
        <begin position="28"/>
        <end position="480"/>
    </location>
</feature>
<dbReference type="EMBL" id="UZAD01013143">
    <property type="protein sequence ID" value="VDN90073.1"/>
    <property type="molecule type" value="Genomic_DNA"/>
</dbReference>
<dbReference type="PRINTS" id="PR00237">
    <property type="entry name" value="GPCRRHODOPSN"/>
</dbReference>
<feature type="transmembrane region" description="Helical" evidence="10">
    <location>
        <begin position="49"/>
        <end position="73"/>
    </location>
</feature>
<dbReference type="PANTHER" id="PTHR24248:SF151">
    <property type="entry name" value="TYRAMINE RECEPTOR TYRA-2"/>
    <property type="match status" value="1"/>
</dbReference>
<name>A0A158PR01_BRUPA</name>
<evidence type="ECO:0000256" key="6">
    <source>
        <dbReference type="ARBA" id="ARBA00023136"/>
    </source>
</evidence>
<evidence type="ECO:0000313" key="13">
    <source>
        <dbReference type="Proteomes" id="UP000278627"/>
    </source>
</evidence>
<dbReference type="AlphaFoldDB" id="A0A158PR01"/>
<keyword evidence="4 10" id="KW-1133">Transmembrane helix</keyword>
<feature type="transmembrane region" description="Helical" evidence="10">
    <location>
        <begin position="79"/>
        <end position="107"/>
    </location>
</feature>
<evidence type="ECO:0000256" key="5">
    <source>
        <dbReference type="ARBA" id="ARBA00023040"/>
    </source>
</evidence>
<reference evidence="12 13" key="2">
    <citation type="submission" date="2018-11" db="EMBL/GenBank/DDBJ databases">
        <authorList>
            <consortium name="Pathogen Informatics"/>
        </authorList>
    </citation>
    <scope>NUCLEOTIDE SEQUENCE [LARGE SCALE GENOMIC DNA]</scope>
</reference>
<feature type="transmembrane region" description="Helical" evidence="10">
    <location>
        <begin position="128"/>
        <end position="150"/>
    </location>
</feature>
<dbReference type="STRING" id="6280.A0A158PR01"/>
<keyword evidence="2" id="KW-1003">Cell membrane</keyword>
<keyword evidence="3 9" id="KW-0812">Transmembrane</keyword>
<dbReference type="Gene3D" id="1.20.1070.10">
    <property type="entry name" value="Rhodopsin 7-helix transmembrane proteins"/>
    <property type="match status" value="2"/>
</dbReference>
<evidence type="ECO:0000256" key="8">
    <source>
        <dbReference type="ARBA" id="ARBA00023224"/>
    </source>
</evidence>
<comment type="similarity">
    <text evidence="9">Belongs to the G-protein coupled receptor 1 family.</text>
</comment>
<dbReference type="FunFam" id="1.20.1070.10:FF:000248">
    <property type="entry name" value="5-hydroxytryptamine receptor 1A-beta"/>
    <property type="match status" value="1"/>
</dbReference>
<evidence type="ECO:0000256" key="1">
    <source>
        <dbReference type="ARBA" id="ARBA00004651"/>
    </source>
</evidence>
<evidence type="ECO:0000313" key="14">
    <source>
        <dbReference type="WBParaSite" id="BPAG_0000892501-mRNA-1"/>
    </source>
</evidence>
<keyword evidence="7 9" id="KW-0675">Receptor</keyword>
<evidence type="ECO:0000256" key="3">
    <source>
        <dbReference type="ARBA" id="ARBA00022692"/>
    </source>
</evidence>
<dbReference type="PROSITE" id="PS00237">
    <property type="entry name" value="G_PROTEIN_RECEP_F1_1"/>
    <property type="match status" value="1"/>
</dbReference>
<sequence length="507" mass="58421">MQEVHIDLFLNILKGSALALLVIWTIAANILVFVVLYKNPHLQTVPNLLVANLAFSDLCLGVIVLPLSSIYAIANEWLFTSTLCVVFVSADILCSTASIWNLSIVGLDRYWAITTPMAYMAKRNKRTVAYLILSVWLSSALISLAPFFGWKQASIQFFFSFVAERGNMIKINGTWQCVFLDLPSYTICSATGSFFIPLFIMFFVYYKIYQTFAKHRARQLYRQQVFFDFRKKSTYLLALSEFRRVIKKHIESTILHDLSHVLPTNDRFAKEMEKNKKEKNSTPHVYKEVRPICKECEECVEQANKFSAGEVRTIKIDAVYFYNFHNSAKCHKDQERAIITTEAATRITSAISDTVIVSENNITTGKKSMKCYHCGKTEISKMHVVQYPRTLSNPKVRKRLHSKRQIIISQHKPKSISTAKERRGVKVFGIILGCFAICWTPFFIMYVVVQFCSSCQVDPHIWMFITWLGYSNSAMNPIIYTIFNHDYQNALKGLFRGNKQQRVYVKR</sequence>
<evidence type="ECO:0000256" key="4">
    <source>
        <dbReference type="ARBA" id="ARBA00022989"/>
    </source>
</evidence>
<dbReference type="PROSITE" id="PS50262">
    <property type="entry name" value="G_PROTEIN_RECEP_F1_2"/>
    <property type="match status" value="1"/>
</dbReference>
<organism evidence="14">
    <name type="scientific">Brugia pahangi</name>
    <name type="common">Filarial nematode worm</name>
    <dbReference type="NCBI Taxonomy" id="6280"/>
    <lineage>
        <taxon>Eukaryota</taxon>
        <taxon>Metazoa</taxon>
        <taxon>Ecdysozoa</taxon>
        <taxon>Nematoda</taxon>
        <taxon>Chromadorea</taxon>
        <taxon>Rhabditida</taxon>
        <taxon>Spirurina</taxon>
        <taxon>Spiruromorpha</taxon>
        <taxon>Filarioidea</taxon>
        <taxon>Onchocercidae</taxon>
        <taxon>Brugia</taxon>
    </lineage>
</organism>
<keyword evidence="5 9" id="KW-0297">G-protein coupled receptor</keyword>
<evidence type="ECO:0000313" key="12">
    <source>
        <dbReference type="EMBL" id="VDN90073.1"/>
    </source>
</evidence>
<feature type="transmembrane region" description="Helical" evidence="10">
    <location>
        <begin position="461"/>
        <end position="483"/>
    </location>
</feature>
<dbReference type="CDD" id="cd14967">
    <property type="entry name" value="7tmA_amine_R-like"/>
    <property type="match status" value="1"/>
</dbReference>
<dbReference type="Pfam" id="PF00001">
    <property type="entry name" value="7tm_1"/>
    <property type="match status" value="1"/>
</dbReference>
<feature type="transmembrane region" description="Helical" evidence="10">
    <location>
        <begin position="184"/>
        <end position="206"/>
    </location>
</feature>
<accession>A0A158PR01</accession>
<evidence type="ECO:0000259" key="11">
    <source>
        <dbReference type="PROSITE" id="PS50262"/>
    </source>
</evidence>
<proteinExistence type="inferred from homology"/>
<feature type="transmembrane region" description="Helical" evidence="10">
    <location>
        <begin position="17"/>
        <end position="37"/>
    </location>
</feature>
<evidence type="ECO:0000256" key="7">
    <source>
        <dbReference type="ARBA" id="ARBA00023170"/>
    </source>
</evidence>
<comment type="subcellular location">
    <subcellularLocation>
        <location evidence="1">Cell membrane</location>
        <topology evidence="1">Multi-pass membrane protein</topology>
    </subcellularLocation>
</comment>
<evidence type="ECO:0000256" key="9">
    <source>
        <dbReference type="RuleBase" id="RU000688"/>
    </source>
</evidence>
<dbReference type="GO" id="GO:0004930">
    <property type="term" value="F:G protein-coupled receptor activity"/>
    <property type="evidence" value="ECO:0007669"/>
    <property type="project" value="UniProtKB-KW"/>
</dbReference>
<feature type="transmembrane region" description="Helical" evidence="10">
    <location>
        <begin position="427"/>
        <end position="449"/>
    </location>
</feature>
<dbReference type="WBParaSite" id="BPAG_0000892501-mRNA-1">
    <property type="protein sequence ID" value="BPAG_0000892501-mRNA-1"/>
    <property type="gene ID" value="BPAG_0000892501"/>
</dbReference>
<dbReference type="Proteomes" id="UP000278627">
    <property type="component" value="Unassembled WGS sequence"/>
</dbReference>
<protein>
    <submittedName>
        <fullName evidence="14">G_PROTEIN_RECEP_F1_2 domain-containing protein</fullName>
    </submittedName>
</protein>
<gene>
    <name evidence="12" type="ORF">BPAG_LOCUS8887</name>
</gene>
<dbReference type="SUPFAM" id="SSF81321">
    <property type="entry name" value="Family A G protein-coupled receptor-like"/>
    <property type="match status" value="1"/>
</dbReference>
<keyword evidence="8 9" id="KW-0807">Transducer</keyword>
<evidence type="ECO:0000256" key="2">
    <source>
        <dbReference type="ARBA" id="ARBA00022475"/>
    </source>
</evidence>
<keyword evidence="6 10" id="KW-0472">Membrane</keyword>
<dbReference type="InterPro" id="IPR017452">
    <property type="entry name" value="GPCR_Rhodpsn_7TM"/>
</dbReference>